<dbReference type="GO" id="GO:0003735">
    <property type="term" value="F:structural constituent of ribosome"/>
    <property type="evidence" value="ECO:0007669"/>
    <property type="project" value="InterPro"/>
</dbReference>
<dbReference type="AlphaFoldDB" id="A0A316TUS5"/>
<dbReference type="InterPro" id="IPR014717">
    <property type="entry name" value="Transl_elong_EF1B/ribsomal_bS6"/>
</dbReference>
<dbReference type="GO" id="GO:0006412">
    <property type="term" value="P:translation"/>
    <property type="evidence" value="ECO:0007669"/>
    <property type="project" value="UniProtKB-UniRule"/>
</dbReference>
<evidence type="ECO:0000256" key="6">
    <source>
        <dbReference type="HAMAP-Rule" id="MF_00360"/>
    </source>
</evidence>
<dbReference type="GO" id="GO:0005737">
    <property type="term" value="C:cytoplasm"/>
    <property type="evidence" value="ECO:0007669"/>
    <property type="project" value="UniProtKB-ARBA"/>
</dbReference>
<dbReference type="GO" id="GO:1990904">
    <property type="term" value="C:ribonucleoprotein complex"/>
    <property type="evidence" value="ECO:0007669"/>
    <property type="project" value="UniProtKB-KW"/>
</dbReference>
<evidence type="ECO:0000256" key="1">
    <source>
        <dbReference type="ARBA" id="ARBA00009512"/>
    </source>
</evidence>
<dbReference type="InterPro" id="IPR035980">
    <property type="entry name" value="Ribosomal_bS6_sf"/>
</dbReference>
<keyword evidence="6" id="KW-0699">rRNA-binding</keyword>
<dbReference type="OrthoDB" id="9812702at2"/>
<dbReference type="InterPro" id="IPR020814">
    <property type="entry name" value="Ribosomal_S6_plastid/chlpt"/>
</dbReference>
<gene>
    <name evidence="6 7" type="primary">rpsF</name>
    <name evidence="7" type="ORF">DDZ15_06005</name>
</gene>
<name>A0A316TUS5_9BACT</name>
<evidence type="ECO:0000256" key="2">
    <source>
        <dbReference type="ARBA" id="ARBA00022980"/>
    </source>
</evidence>
<dbReference type="SUPFAM" id="SSF54995">
    <property type="entry name" value="Ribosomal protein S6"/>
    <property type="match status" value="1"/>
</dbReference>
<dbReference type="RefSeq" id="WP_109646130.1">
    <property type="nucleotide sequence ID" value="NZ_QGGB01000005.1"/>
</dbReference>
<comment type="function">
    <text evidence="4 6">Binds together with bS18 to 16S ribosomal RNA.</text>
</comment>
<dbReference type="InterPro" id="IPR000529">
    <property type="entry name" value="Ribosomal_bS6"/>
</dbReference>
<protein>
    <recommendedName>
        <fullName evidence="5 6">Small ribosomal subunit protein bS6</fullName>
    </recommendedName>
</protein>
<evidence type="ECO:0000313" key="7">
    <source>
        <dbReference type="EMBL" id="PWN06825.1"/>
    </source>
</evidence>
<evidence type="ECO:0000256" key="4">
    <source>
        <dbReference type="ARBA" id="ARBA00035104"/>
    </source>
</evidence>
<accession>A0A316TUS5</accession>
<dbReference type="GO" id="GO:0070181">
    <property type="term" value="F:small ribosomal subunit rRNA binding"/>
    <property type="evidence" value="ECO:0007669"/>
    <property type="project" value="TreeGrafter"/>
</dbReference>
<organism evidence="7 8">
    <name type="scientific">Rhodohalobacter mucosus</name>
    <dbReference type="NCBI Taxonomy" id="2079485"/>
    <lineage>
        <taxon>Bacteria</taxon>
        <taxon>Pseudomonadati</taxon>
        <taxon>Balneolota</taxon>
        <taxon>Balneolia</taxon>
        <taxon>Balneolales</taxon>
        <taxon>Balneolaceae</taxon>
        <taxon>Rhodohalobacter</taxon>
    </lineage>
</organism>
<reference evidence="7 8" key="1">
    <citation type="submission" date="2018-05" db="EMBL/GenBank/DDBJ databases">
        <title>Rhodohalobacter halophilus gen. nov., sp. nov., a moderately halophilic member of the family Balneolaceae.</title>
        <authorList>
            <person name="Liu Z.-W."/>
        </authorList>
    </citation>
    <scope>NUCLEOTIDE SEQUENCE [LARGE SCALE GENOMIC DNA]</scope>
    <source>
        <strain evidence="7 8">8A47</strain>
    </source>
</reference>
<dbReference type="EMBL" id="QGGB01000005">
    <property type="protein sequence ID" value="PWN06825.1"/>
    <property type="molecule type" value="Genomic_DNA"/>
</dbReference>
<dbReference type="GO" id="GO:0005840">
    <property type="term" value="C:ribosome"/>
    <property type="evidence" value="ECO:0007669"/>
    <property type="project" value="UniProtKB-KW"/>
</dbReference>
<comment type="similarity">
    <text evidence="1 6">Belongs to the bacterial ribosomal protein bS6 family.</text>
</comment>
<comment type="caution">
    <text evidence="7">The sequence shown here is derived from an EMBL/GenBank/DDBJ whole genome shotgun (WGS) entry which is preliminary data.</text>
</comment>
<dbReference type="PANTHER" id="PTHR21011:SF1">
    <property type="entry name" value="SMALL RIBOSOMAL SUBUNIT PROTEIN BS6M"/>
    <property type="match status" value="1"/>
</dbReference>
<evidence type="ECO:0000256" key="5">
    <source>
        <dbReference type="ARBA" id="ARBA00035294"/>
    </source>
</evidence>
<evidence type="ECO:0000313" key="8">
    <source>
        <dbReference type="Proteomes" id="UP000245533"/>
    </source>
</evidence>
<dbReference type="Pfam" id="PF01250">
    <property type="entry name" value="Ribosomal_S6"/>
    <property type="match status" value="1"/>
</dbReference>
<dbReference type="Gene3D" id="3.30.70.60">
    <property type="match status" value="1"/>
</dbReference>
<keyword evidence="8" id="KW-1185">Reference proteome</keyword>
<keyword evidence="2 6" id="KW-0689">Ribosomal protein</keyword>
<dbReference type="Proteomes" id="UP000245533">
    <property type="component" value="Unassembled WGS sequence"/>
</dbReference>
<proteinExistence type="inferred from homology"/>
<evidence type="ECO:0000256" key="3">
    <source>
        <dbReference type="ARBA" id="ARBA00023274"/>
    </source>
</evidence>
<dbReference type="HAMAP" id="MF_00360">
    <property type="entry name" value="Ribosomal_bS6"/>
    <property type="match status" value="1"/>
</dbReference>
<dbReference type="NCBIfam" id="TIGR00166">
    <property type="entry name" value="S6"/>
    <property type="match status" value="1"/>
</dbReference>
<dbReference type="PANTHER" id="PTHR21011">
    <property type="entry name" value="MITOCHONDRIAL 28S RIBOSOMAL PROTEIN S6"/>
    <property type="match status" value="1"/>
</dbReference>
<sequence>MKKDFYEMTYILNPVLDEEKFSEMVNYVNKLIEDNGGELVEVDEWGVKKLAYDIDKKSTGYYVNLYFNAPAETIAPVERNMRIHDDIMRYLTLKYDAKMKRHYDLRKKGELPALFEDPEGEQESDDDK</sequence>
<dbReference type="CDD" id="cd00473">
    <property type="entry name" value="bS6"/>
    <property type="match status" value="1"/>
</dbReference>
<keyword evidence="6" id="KW-0694">RNA-binding</keyword>
<keyword evidence="3 6" id="KW-0687">Ribonucleoprotein</keyword>